<dbReference type="Gene3D" id="3.90.226.10">
    <property type="entry name" value="2-enoyl-CoA Hydratase, Chain A, domain 1"/>
    <property type="match status" value="1"/>
</dbReference>
<protein>
    <submittedName>
        <fullName evidence="3">Enoyl-CoA hydratase</fullName>
    </submittedName>
</protein>
<sequence>MTDNLVTWQRQERIMIVTINRPEARNAVDGLTAQALAEAFRRFEQDEQLDVAILTGAGTHFCAGADLKAVASGDATRINRLQKEGDAPMGLSRLMLTKPVIAAISGYCVAGGLELALWCDLRVADNTAKFGVFCRRFGVPLIDGGTVRLPRAIGMSRALDLILTGREVLADEALAIGLANRVVEQGQALSAAIALAQQLSAFPQACLRHDRLSAYQQWGMNETQALANEFEHGWQTLVSGETLQGAQRFNQGQGKHGQFDH</sequence>
<dbReference type="OrthoDB" id="9775794at2"/>
<dbReference type="Proteomes" id="UP000244223">
    <property type="component" value="Unassembled WGS sequence"/>
</dbReference>
<comment type="caution">
    <text evidence="3">The sequence shown here is derived from an EMBL/GenBank/DDBJ whole genome shotgun (WGS) entry which is preliminary data.</text>
</comment>
<dbReference type="PROSITE" id="PS00166">
    <property type="entry name" value="ENOYL_COA_HYDRATASE"/>
    <property type="match status" value="1"/>
</dbReference>
<dbReference type="AlphaFoldDB" id="A0A2T5IYL1"/>
<proteinExistence type="inferred from homology"/>
<organism evidence="3 4">
    <name type="scientific">Agitococcus lubricus</name>
    <dbReference type="NCBI Taxonomy" id="1077255"/>
    <lineage>
        <taxon>Bacteria</taxon>
        <taxon>Pseudomonadati</taxon>
        <taxon>Pseudomonadota</taxon>
        <taxon>Gammaproteobacteria</taxon>
        <taxon>Moraxellales</taxon>
        <taxon>Moraxellaceae</taxon>
        <taxon>Agitococcus</taxon>
    </lineage>
</organism>
<dbReference type="InterPro" id="IPR029045">
    <property type="entry name" value="ClpP/crotonase-like_dom_sf"/>
</dbReference>
<dbReference type="InterPro" id="IPR001753">
    <property type="entry name" value="Enoyl-CoA_hydra/iso"/>
</dbReference>
<dbReference type="Gene3D" id="1.10.287.2460">
    <property type="match status" value="1"/>
</dbReference>
<dbReference type="EMBL" id="QAON01000009">
    <property type="protein sequence ID" value="PTQ88992.1"/>
    <property type="molecule type" value="Genomic_DNA"/>
</dbReference>
<comment type="similarity">
    <text evidence="1 2">Belongs to the enoyl-CoA hydratase/isomerase family.</text>
</comment>
<reference evidence="3 4" key="1">
    <citation type="submission" date="2018-04" db="EMBL/GenBank/DDBJ databases">
        <title>Genomic Encyclopedia of Archaeal and Bacterial Type Strains, Phase II (KMG-II): from individual species to whole genera.</title>
        <authorList>
            <person name="Goeker M."/>
        </authorList>
    </citation>
    <scope>NUCLEOTIDE SEQUENCE [LARGE SCALE GENOMIC DNA]</scope>
    <source>
        <strain evidence="3 4">DSM 5822</strain>
    </source>
</reference>
<evidence type="ECO:0000313" key="3">
    <source>
        <dbReference type="EMBL" id="PTQ88992.1"/>
    </source>
</evidence>
<evidence type="ECO:0000256" key="1">
    <source>
        <dbReference type="ARBA" id="ARBA00005254"/>
    </source>
</evidence>
<dbReference type="CDD" id="cd06558">
    <property type="entry name" value="crotonase-like"/>
    <property type="match status" value="1"/>
</dbReference>
<dbReference type="PANTHER" id="PTHR43802:SF1">
    <property type="entry name" value="IP11341P-RELATED"/>
    <property type="match status" value="1"/>
</dbReference>
<keyword evidence="4" id="KW-1185">Reference proteome</keyword>
<evidence type="ECO:0000256" key="2">
    <source>
        <dbReference type="RuleBase" id="RU003707"/>
    </source>
</evidence>
<dbReference type="GO" id="GO:0003824">
    <property type="term" value="F:catalytic activity"/>
    <property type="evidence" value="ECO:0007669"/>
    <property type="project" value="InterPro"/>
</dbReference>
<dbReference type="PANTHER" id="PTHR43802">
    <property type="entry name" value="ENOYL-COA HYDRATASE"/>
    <property type="match status" value="1"/>
</dbReference>
<accession>A0A2T5IYL1</accession>
<dbReference type="InterPro" id="IPR018376">
    <property type="entry name" value="Enoyl-CoA_hyd/isom_CS"/>
</dbReference>
<dbReference type="Pfam" id="PF00378">
    <property type="entry name" value="ECH_1"/>
    <property type="match status" value="1"/>
</dbReference>
<dbReference type="RefSeq" id="WP_107865910.1">
    <property type="nucleotide sequence ID" value="NZ_QAON01000009.1"/>
</dbReference>
<name>A0A2T5IYL1_9GAMM</name>
<dbReference type="SUPFAM" id="SSF52096">
    <property type="entry name" value="ClpP/crotonase"/>
    <property type="match status" value="1"/>
</dbReference>
<evidence type="ECO:0000313" key="4">
    <source>
        <dbReference type="Proteomes" id="UP000244223"/>
    </source>
</evidence>
<gene>
    <name evidence="3" type="ORF">C8N29_10913</name>
</gene>
<dbReference type="NCBIfam" id="NF006108">
    <property type="entry name" value="PRK08259.1"/>
    <property type="match status" value="1"/>
</dbReference>